<dbReference type="InterPro" id="IPR042536">
    <property type="entry name" value="TFIIIC_tauA_Sfc1"/>
</dbReference>
<feature type="domain" description="Transcription factor IIIC subunit Tfc1/Sfc1 triple barrel" evidence="7">
    <location>
        <begin position="42"/>
        <end position="141"/>
    </location>
</feature>
<dbReference type="STRING" id="554055.A0A2P6VRR9"/>
<evidence type="ECO:0000259" key="6">
    <source>
        <dbReference type="Pfam" id="PF09734"/>
    </source>
</evidence>
<sequence length="657" mass="70190">MASRGGGQPDAAAPAAVAAAAAASSDSRQLTVPAMAQGTQTVCVEYPGYVGDEQRVLETLSGLEGIAHQLQENPKTLPLKLRPRDKNCHALHGERRPTTRLLLRLTRPAEGADAGAAWDAEVVAALPLSYRFTSPADFQYLAIDSRPVEAQGLEQQEGSSVPGFQPQPLLCTPPVFAKQAQIDYAFRGFVATSGPAASGGPGGSGAGGATTKKKTGGIMASYYDLELPPPYPDATLAVWASRHAHELKVLRGLLAARPVWPPAALVEAAVAAGADALASGGGKLVVEELMPRLCYKFRNGPWRNAWTLRGFDPRSLPAARQWQCIEYQMPAQWFARIAEQRKAAAAAKEAAGVGSGAAAASAAAAARAQQEGAEALLSTASSYLQLLRFQALPTTQHLSLQLAGLEDSAVQALLADPASHAQHCSDSGGWLTAAAHDAIKKRIRERFQALLDGAPPSDGYQPAEAYLQPCVPEHAPWLHHTEHPHAGPHAHAQQRQEQQQQQQRQQQQQQRQEQQQQQQQQQQEPLPQRPQQQQQQQQRPEQMQVDAAPAAGAAPVDALTQQAQQLRLQQPAAAGAAAGQAEARSILPTSLMAEVQHRLARLEDETAEEEAEGEEEEEEEEEEEDGQGYQTDEGYQTEDGQAGGGAATAANQSEEEG</sequence>
<dbReference type="InterPro" id="IPR041499">
    <property type="entry name" value="Tfc1/Sfc1_N"/>
</dbReference>
<evidence type="ECO:0000313" key="9">
    <source>
        <dbReference type="Proteomes" id="UP000239649"/>
    </source>
</evidence>
<evidence type="ECO:0000259" key="7">
    <source>
        <dbReference type="Pfam" id="PF17682"/>
    </source>
</evidence>
<keyword evidence="3" id="KW-0804">Transcription</keyword>
<dbReference type="OrthoDB" id="514683at2759"/>
<dbReference type="GO" id="GO:0001002">
    <property type="term" value="F:RNA polymerase III type 1 promoter sequence-specific DNA binding"/>
    <property type="evidence" value="ECO:0007669"/>
    <property type="project" value="TreeGrafter"/>
</dbReference>
<evidence type="ECO:0000256" key="3">
    <source>
        <dbReference type="ARBA" id="ARBA00023163"/>
    </source>
</evidence>
<comment type="subcellular location">
    <subcellularLocation>
        <location evidence="1">Nucleus</location>
    </subcellularLocation>
</comment>
<keyword evidence="2" id="KW-0238">DNA-binding</keyword>
<name>A0A2P6VRR9_9CHLO</name>
<dbReference type="Gene3D" id="3.30.200.160">
    <property type="entry name" value="TFIIIC, subcomplex tauA, subunit Sfc1, barrel domain"/>
    <property type="match status" value="1"/>
</dbReference>
<dbReference type="AlphaFoldDB" id="A0A2P6VRR9"/>
<comment type="caution">
    <text evidence="8">The sequence shown here is derived from an EMBL/GenBank/DDBJ whole genome shotgun (WGS) entry which is preliminary data.</text>
</comment>
<protein>
    <submittedName>
        <fullName evidence="8">General transcription factor 3C polypeptide 5 isoform X1</fullName>
    </submittedName>
</protein>
<proteinExistence type="predicted"/>
<accession>A0A2P6VRR9</accession>
<evidence type="ECO:0000256" key="2">
    <source>
        <dbReference type="ARBA" id="ARBA00023125"/>
    </source>
</evidence>
<dbReference type="InterPro" id="IPR040454">
    <property type="entry name" value="TF_IIIC_Tfc1/Sfc1"/>
</dbReference>
<gene>
    <name evidence="8" type="primary">g626</name>
    <name evidence="8" type="ORF">C2E20_0626</name>
</gene>
<evidence type="ECO:0000256" key="5">
    <source>
        <dbReference type="SAM" id="MobiDB-lite"/>
    </source>
</evidence>
<feature type="region of interest" description="Disordered" evidence="5">
    <location>
        <begin position="1"/>
        <end position="22"/>
    </location>
</feature>
<dbReference type="GO" id="GO:0006384">
    <property type="term" value="P:transcription initiation at RNA polymerase III promoter"/>
    <property type="evidence" value="ECO:0007669"/>
    <property type="project" value="InterPro"/>
</dbReference>
<evidence type="ECO:0000256" key="1">
    <source>
        <dbReference type="ARBA" id="ARBA00004123"/>
    </source>
</evidence>
<feature type="compositionally biased region" description="Low complexity" evidence="5">
    <location>
        <begin position="487"/>
        <end position="555"/>
    </location>
</feature>
<dbReference type="Pfam" id="PF09734">
    <property type="entry name" value="Tau95"/>
    <property type="match status" value="1"/>
</dbReference>
<organism evidence="8 9">
    <name type="scientific">Micractinium conductrix</name>
    <dbReference type="NCBI Taxonomy" id="554055"/>
    <lineage>
        <taxon>Eukaryota</taxon>
        <taxon>Viridiplantae</taxon>
        <taxon>Chlorophyta</taxon>
        <taxon>core chlorophytes</taxon>
        <taxon>Trebouxiophyceae</taxon>
        <taxon>Chlorellales</taxon>
        <taxon>Chlorellaceae</taxon>
        <taxon>Chlorella clade</taxon>
        <taxon>Micractinium</taxon>
    </lineage>
</organism>
<feature type="domain" description="Transcription factor IIIC subunit 5 HTH" evidence="6">
    <location>
        <begin position="173"/>
        <end position="327"/>
    </location>
</feature>
<feature type="compositionally biased region" description="Acidic residues" evidence="5">
    <location>
        <begin position="605"/>
        <end position="626"/>
    </location>
</feature>
<dbReference type="GO" id="GO:0005634">
    <property type="term" value="C:nucleus"/>
    <property type="evidence" value="ECO:0007669"/>
    <property type="project" value="UniProtKB-SubCell"/>
</dbReference>
<evidence type="ECO:0000256" key="4">
    <source>
        <dbReference type="ARBA" id="ARBA00023242"/>
    </source>
</evidence>
<dbReference type="Pfam" id="PF17682">
    <property type="entry name" value="Tau95_N"/>
    <property type="match status" value="1"/>
</dbReference>
<dbReference type="GO" id="GO:0001003">
    <property type="term" value="F:RNA polymerase III type 2 promoter sequence-specific DNA binding"/>
    <property type="evidence" value="ECO:0007669"/>
    <property type="project" value="TreeGrafter"/>
</dbReference>
<reference evidence="8 9" key="1">
    <citation type="journal article" date="2018" name="Plant J.">
        <title>Genome sequences of Chlorella sorokiniana UTEX 1602 and Micractinium conductrix SAG 241.80: implications to maltose excretion by a green alga.</title>
        <authorList>
            <person name="Arriola M.B."/>
            <person name="Velmurugan N."/>
            <person name="Zhang Y."/>
            <person name="Plunkett M.H."/>
            <person name="Hondzo H."/>
            <person name="Barney B.M."/>
        </authorList>
    </citation>
    <scope>NUCLEOTIDE SEQUENCE [LARGE SCALE GENOMIC DNA]</scope>
    <source>
        <strain evidence="8 9">SAG 241.80</strain>
    </source>
</reference>
<dbReference type="EMBL" id="LHPF02000001">
    <property type="protein sequence ID" value="PSC76789.1"/>
    <property type="molecule type" value="Genomic_DNA"/>
</dbReference>
<keyword evidence="4" id="KW-0539">Nucleus</keyword>
<dbReference type="GO" id="GO:0000127">
    <property type="term" value="C:transcription factor TFIIIC complex"/>
    <property type="evidence" value="ECO:0007669"/>
    <property type="project" value="InterPro"/>
</dbReference>
<keyword evidence="9" id="KW-1185">Reference proteome</keyword>
<dbReference type="InterPro" id="IPR019136">
    <property type="entry name" value="TF_IIIC_su-5_HTH"/>
</dbReference>
<dbReference type="PANTHER" id="PTHR13230:SF5">
    <property type="entry name" value="GENERAL TRANSCRIPTION FACTOR 3C POLYPEPTIDE 5"/>
    <property type="match status" value="1"/>
</dbReference>
<dbReference type="Proteomes" id="UP000239649">
    <property type="component" value="Unassembled WGS sequence"/>
</dbReference>
<dbReference type="PANTHER" id="PTHR13230">
    <property type="entry name" value="GENERAL TRANSCRIPTION FACTOR IIIC, POLYPEPTIDE 5"/>
    <property type="match status" value="1"/>
</dbReference>
<feature type="compositionally biased region" description="Low complexity" evidence="5">
    <location>
        <begin position="11"/>
        <end position="22"/>
    </location>
</feature>
<feature type="region of interest" description="Disordered" evidence="5">
    <location>
        <begin position="477"/>
        <end position="555"/>
    </location>
</feature>
<evidence type="ECO:0000313" key="8">
    <source>
        <dbReference type="EMBL" id="PSC76789.1"/>
    </source>
</evidence>
<feature type="region of interest" description="Disordered" evidence="5">
    <location>
        <begin position="597"/>
        <end position="657"/>
    </location>
</feature>